<evidence type="ECO:0000256" key="1">
    <source>
        <dbReference type="ARBA" id="ARBA00004496"/>
    </source>
</evidence>
<name>A0A2T0Z8T9_9ACTN</name>
<reference evidence="14 15" key="1">
    <citation type="submission" date="2018-03" db="EMBL/GenBank/DDBJ databases">
        <title>Genomic Encyclopedia of Archaeal and Bacterial Type Strains, Phase II (KMG-II): from individual species to whole genera.</title>
        <authorList>
            <person name="Goeker M."/>
        </authorList>
    </citation>
    <scope>NUCLEOTIDE SEQUENCE [LARGE SCALE GENOMIC DNA]</scope>
    <source>
        <strain evidence="14 15">DSM 100065</strain>
    </source>
</reference>
<gene>
    <name evidence="10" type="primary">grpE</name>
    <name evidence="14" type="ORF">CLV47_12623</name>
</gene>
<comment type="similarity">
    <text evidence="2 10 12">Belongs to the GrpE family.</text>
</comment>
<evidence type="ECO:0000256" key="9">
    <source>
        <dbReference type="ARBA" id="ARBA00076414"/>
    </source>
</evidence>
<comment type="function">
    <text evidence="7 10 11">Participates actively in the response to hyperosmotic and heat shock by preventing the aggregation of stress-denatured proteins, in association with DnaK and GrpE. It is the nucleotide exchange factor for DnaK and may function as a thermosensor. Unfolded proteins bind initially to DnaJ; upon interaction with the DnaJ-bound protein, DnaK hydrolyzes its bound ATP, resulting in the formation of a stable complex. GrpE releases ADP from DnaK; ATP binding to DnaK triggers the release of the substrate protein, thus completing the reaction cycle. Several rounds of ATP-dependent interactions between DnaJ, DnaK and GrpE are required for fully efficient folding.</text>
</comment>
<dbReference type="SUPFAM" id="SSF58014">
    <property type="entry name" value="Coiled-coil domain of nucleotide exchange factor GrpE"/>
    <property type="match status" value="1"/>
</dbReference>
<evidence type="ECO:0000256" key="4">
    <source>
        <dbReference type="ARBA" id="ARBA00022490"/>
    </source>
</evidence>
<dbReference type="InterPro" id="IPR009012">
    <property type="entry name" value="GrpE_head"/>
</dbReference>
<dbReference type="AlphaFoldDB" id="A0A2T0Z8T9"/>
<evidence type="ECO:0000256" key="12">
    <source>
        <dbReference type="RuleBase" id="RU004478"/>
    </source>
</evidence>
<dbReference type="HAMAP" id="MF_01151">
    <property type="entry name" value="GrpE"/>
    <property type="match status" value="1"/>
</dbReference>
<dbReference type="SUPFAM" id="SSF51064">
    <property type="entry name" value="Head domain of nucleotide exchange factor GrpE"/>
    <property type="match status" value="1"/>
</dbReference>
<dbReference type="GO" id="GO:0051082">
    <property type="term" value="F:unfolded protein binding"/>
    <property type="evidence" value="ECO:0007669"/>
    <property type="project" value="TreeGrafter"/>
</dbReference>
<dbReference type="Gene3D" id="3.90.20.20">
    <property type="match status" value="1"/>
</dbReference>
<organism evidence="14 15">
    <name type="scientific">Antricoccus suffuscus</name>
    <dbReference type="NCBI Taxonomy" id="1629062"/>
    <lineage>
        <taxon>Bacteria</taxon>
        <taxon>Bacillati</taxon>
        <taxon>Actinomycetota</taxon>
        <taxon>Actinomycetes</taxon>
        <taxon>Geodermatophilales</taxon>
        <taxon>Antricoccaceae</taxon>
        <taxon>Antricoccus</taxon>
    </lineage>
</organism>
<accession>A0A2T0Z8T9</accession>
<comment type="caution">
    <text evidence="14">The sequence shown here is derived from an EMBL/GenBank/DDBJ whole genome shotgun (WGS) entry which is preliminary data.</text>
</comment>
<dbReference type="Proteomes" id="UP000237752">
    <property type="component" value="Unassembled WGS sequence"/>
</dbReference>
<evidence type="ECO:0000313" key="14">
    <source>
        <dbReference type="EMBL" id="PRZ32750.1"/>
    </source>
</evidence>
<feature type="region of interest" description="Disordered" evidence="13">
    <location>
        <begin position="1"/>
        <end position="123"/>
    </location>
</feature>
<evidence type="ECO:0000256" key="8">
    <source>
        <dbReference type="ARBA" id="ARBA00072274"/>
    </source>
</evidence>
<evidence type="ECO:0000256" key="11">
    <source>
        <dbReference type="RuleBase" id="RU000639"/>
    </source>
</evidence>
<dbReference type="InterPro" id="IPR013805">
    <property type="entry name" value="GrpE_CC"/>
</dbReference>
<evidence type="ECO:0000256" key="10">
    <source>
        <dbReference type="HAMAP-Rule" id="MF_01151"/>
    </source>
</evidence>
<dbReference type="GO" id="GO:0042803">
    <property type="term" value="F:protein homodimerization activity"/>
    <property type="evidence" value="ECO:0007669"/>
    <property type="project" value="InterPro"/>
</dbReference>
<evidence type="ECO:0000256" key="6">
    <source>
        <dbReference type="ARBA" id="ARBA00023186"/>
    </source>
</evidence>
<dbReference type="PROSITE" id="PS01071">
    <property type="entry name" value="GRPE"/>
    <property type="match status" value="1"/>
</dbReference>
<evidence type="ECO:0000256" key="13">
    <source>
        <dbReference type="SAM" id="MobiDB-lite"/>
    </source>
</evidence>
<evidence type="ECO:0000256" key="5">
    <source>
        <dbReference type="ARBA" id="ARBA00023016"/>
    </source>
</evidence>
<feature type="compositionally biased region" description="Basic and acidic residues" evidence="13">
    <location>
        <begin position="106"/>
        <end position="123"/>
    </location>
</feature>
<keyword evidence="5 10" id="KW-0346">Stress response</keyword>
<keyword evidence="4 10" id="KW-0963">Cytoplasm</keyword>
<comment type="subcellular location">
    <subcellularLocation>
        <location evidence="1 10">Cytoplasm</location>
    </subcellularLocation>
</comment>
<dbReference type="GO" id="GO:0005737">
    <property type="term" value="C:cytoplasm"/>
    <property type="evidence" value="ECO:0007669"/>
    <property type="project" value="UniProtKB-SubCell"/>
</dbReference>
<protein>
    <recommendedName>
        <fullName evidence="8 10">Protein GrpE</fullName>
    </recommendedName>
    <alternativeName>
        <fullName evidence="9 10">HSP-70 cofactor</fullName>
    </alternativeName>
</protein>
<evidence type="ECO:0000256" key="2">
    <source>
        <dbReference type="ARBA" id="ARBA00009054"/>
    </source>
</evidence>
<dbReference type="CDD" id="cd00446">
    <property type="entry name" value="GrpE"/>
    <property type="match status" value="1"/>
</dbReference>
<dbReference type="Gene3D" id="2.30.22.10">
    <property type="entry name" value="Head domain of nucleotide exchange factor GrpE"/>
    <property type="match status" value="1"/>
</dbReference>
<dbReference type="FunFam" id="2.30.22.10:FF:000001">
    <property type="entry name" value="Protein GrpE"/>
    <property type="match status" value="1"/>
</dbReference>
<keyword evidence="15" id="KW-1185">Reference proteome</keyword>
<evidence type="ECO:0000256" key="3">
    <source>
        <dbReference type="ARBA" id="ARBA00011738"/>
    </source>
</evidence>
<feature type="compositionally biased region" description="Basic and acidic residues" evidence="13">
    <location>
        <begin position="35"/>
        <end position="56"/>
    </location>
</feature>
<sequence>MSGFHADSVDPGAAGNGGPGRPGDHDKSASAGKSGNDEQPRIVIRDKRRIDPHAGETRQPMESSVPEPQPDDSVEPIIDAEPEQQEAPEPASGSVPDSATDEAETDDRLSDVDRLTSELAERTNDLQRVNAEYANYRKRSEREREGLVSIAQASLIAELLPVLDDIDRADQHGDLNGGFKNVADSLRGVLERAGLEAFGSDGEPFDPSVHEAVAHATSPDVESESVSGVMRRGYRQGDRVLRPAMVAVVAPE</sequence>
<comment type="subunit">
    <text evidence="3 10">Homodimer.</text>
</comment>
<dbReference type="GO" id="GO:0006457">
    <property type="term" value="P:protein folding"/>
    <property type="evidence" value="ECO:0007669"/>
    <property type="project" value="InterPro"/>
</dbReference>
<dbReference type="NCBIfam" id="NF010761">
    <property type="entry name" value="PRK14164.1"/>
    <property type="match status" value="1"/>
</dbReference>
<dbReference type="Pfam" id="PF01025">
    <property type="entry name" value="GrpE"/>
    <property type="match status" value="1"/>
</dbReference>
<proteinExistence type="inferred from homology"/>
<dbReference type="PRINTS" id="PR00773">
    <property type="entry name" value="GRPEPROTEIN"/>
</dbReference>
<dbReference type="EMBL" id="PVUE01000026">
    <property type="protein sequence ID" value="PRZ32750.1"/>
    <property type="molecule type" value="Genomic_DNA"/>
</dbReference>
<dbReference type="RefSeq" id="WP_238145535.1">
    <property type="nucleotide sequence ID" value="NZ_PVUE01000026.1"/>
</dbReference>
<dbReference type="PANTHER" id="PTHR21237:SF23">
    <property type="entry name" value="GRPE PROTEIN HOMOLOG, MITOCHONDRIAL"/>
    <property type="match status" value="1"/>
</dbReference>
<dbReference type="GO" id="GO:0051087">
    <property type="term" value="F:protein-folding chaperone binding"/>
    <property type="evidence" value="ECO:0007669"/>
    <property type="project" value="InterPro"/>
</dbReference>
<keyword evidence="6 10" id="KW-0143">Chaperone</keyword>
<evidence type="ECO:0000313" key="15">
    <source>
        <dbReference type="Proteomes" id="UP000237752"/>
    </source>
</evidence>
<dbReference type="GO" id="GO:0000774">
    <property type="term" value="F:adenyl-nucleotide exchange factor activity"/>
    <property type="evidence" value="ECO:0007669"/>
    <property type="project" value="InterPro"/>
</dbReference>
<dbReference type="InterPro" id="IPR000740">
    <property type="entry name" value="GrpE"/>
</dbReference>
<feature type="compositionally biased region" description="Acidic residues" evidence="13">
    <location>
        <begin position="69"/>
        <end position="86"/>
    </location>
</feature>
<dbReference type="PANTHER" id="PTHR21237">
    <property type="entry name" value="GRPE PROTEIN"/>
    <property type="match status" value="1"/>
</dbReference>
<evidence type="ECO:0000256" key="7">
    <source>
        <dbReference type="ARBA" id="ARBA00053401"/>
    </source>
</evidence>